<sequence>MGMKVNEARRDDAATCIDQNLPLQILPHSDDVAIGDKDVSRLLTRGIDEASSLDHSVWMADHVASSACASSSARTESVWTDNSLDTFAA</sequence>
<dbReference type="EMBL" id="CAFBQW010000167">
    <property type="protein sequence ID" value="CAB5068085.1"/>
    <property type="molecule type" value="Genomic_DNA"/>
</dbReference>
<protein>
    <submittedName>
        <fullName evidence="1">Unannotated protein</fullName>
    </submittedName>
</protein>
<gene>
    <name evidence="1" type="ORF">UFOPK4354_01386</name>
</gene>
<accession>A0A6J7UQ95</accession>
<evidence type="ECO:0000313" key="1">
    <source>
        <dbReference type="EMBL" id="CAB5068085.1"/>
    </source>
</evidence>
<organism evidence="1">
    <name type="scientific">freshwater metagenome</name>
    <dbReference type="NCBI Taxonomy" id="449393"/>
    <lineage>
        <taxon>unclassified sequences</taxon>
        <taxon>metagenomes</taxon>
        <taxon>ecological metagenomes</taxon>
    </lineage>
</organism>
<reference evidence="1" key="1">
    <citation type="submission" date="2020-05" db="EMBL/GenBank/DDBJ databases">
        <authorList>
            <person name="Chiriac C."/>
            <person name="Salcher M."/>
            <person name="Ghai R."/>
            <person name="Kavagutti S V."/>
        </authorList>
    </citation>
    <scope>NUCLEOTIDE SEQUENCE</scope>
</reference>
<dbReference type="AlphaFoldDB" id="A0A6J7UQ95"/>
<name>A0A6J7UQ95_9ZZZZ</name>
<proteinExistence type="predicted"/>